<evidence type="ECO:0000313" key="3">
    <source>
        <dbReference type="Proteomes" id="UP001310890"/>
    </source>
</evidence>
<protein>
    <submittedName>
        <fullName evidence="2">Uncharacterized protein</fullName>
    </submittedName>
</protein>
<dbReference type="AlphaFoldDB" id="A0AAN7YM21"/>
<comment type="caution">
    <text evidence="2">The sequence shown here is derived from an EMBL/GenBank/DDBJ whole genome shotgun (WGS) entry which is preliminary data.</text>
</comment>
<dbReference type="Proteomes" id="UP001310890">
    <property type="component" value="Unassembled WGS sequence"/>
</dbReference>
<reference evidence="2" key="1">
    <citation type="submission" date="2023-08" db="EMBL/GenBank/DDBJ databases">
        <title>Black Yeasts Isolated from many extreme environments.</title>
        <authorList>
            <person name="Coleine C."/>
            <person name="Stajich J.E."/>
            <person name="Selbmann L."/>
        </authorList>
    </citation>
    <scope>NUCLEOTIDE SEQUENCE</scope>
    <source>
        <strain evidence="2">CCFEE 5401</strain>
    </source>
</reference>
<evidence type="ECO:0000256" key="1">
    <source>
        <dbReference type="SAM" id="MobiDB-lite"/>
    </source>
</evidence>
<dbReference type="EMBL" id="JAVRRL010000010">
    <property type="protein sequence ID" value="KAK5115923.1"/>
    <property type="molecule type" value="Genomic_DNA"/>
</dbReference>
<feature type="region of interest" description="Disordered" evidence="1">
    <location>
        <begin position="42"/>
        <end position="77"/>
    </location>
</feature>
<organism evidence="2 3">
    <name type="scientific">Meristemomyces frigidus</name>
    <dbReference type="NCBI Taxonomy" id="1508187"/>
    <lineage>
        <taxon>Eukaryota</taxon>
        <taxon>Fungi</taxon>
        <taxon>Dikarya</taxon>
        <taxon>Ascomycota</taxon>
        <taxon>Pezizomycotina</taxon>
        <taxon>Dothideomycetes</taxon>
        <taxon>Dothideomycetidae</taxon>
        <taxon>Mycosphaerellales</taxon>
        <taxon>Teratosphaeriaceae</taxon>
        <taxon>Meristemomyces</taxon>
    </lineage>
</organism>
<evidence type="ECO:0000313" key="2">
    <source>
        <dbReference type="EMBL" id="KAK5115923.1"/>
    </source>
</evidence>
<name>A0AAN7YM21_9PEZI</name>
<sequence>MANLQLNQFADNGALSDDHQSNLQANDSWRLYRLNAHVAGGVRERPAPVPSPSTSPSLIYADGESWTKDDSDGDSFLMRGTQENVYRLPTSQQSSTEDEDDIQIPDMRDVIETAGSSSACDTSSSQDEFSYEVKETGCLYATSPGADDLALGHGKEIISDLIEFDHEAGRTLAYPYDLELDVGGAEPMATKIWQGDMRYEMATMPTEHTIPDQAANGAAINNWLRHLPQPY</sequence>
<proteinExistence type="predicted"/>
<accession>A0AAN7YM21</accession>
<gene>
    <name evidence="2" type="ORF">LTR62_000379</name>
</gene>